<evidence type="ECO:0000313" key="1">
    <source>
        <dbReference type="EMBL" id="MTW10051.1"/>
    </source>
</evidence>
<reference evidence="1 2" key="1">
    <citation type="submission" date="2019-11" db="EMBL/GenBank/DDBJ databases">
        <title>Type strains purchased from KCTC, JCM and DSMZ.</title>
        <authorList>
            <person name="Lu H."/>
        </authorList>
    </citation>
    <scope>NUCLEOTIDE SEQUENCE [LARGE SCALE GENOMIC DNA]</scope>
    <source>
        <strain evidence="1 2">JCM 31587</strain>
    </source>
</reference>
<gene>
    <name evidence="1" type="ORF">GM658_05505</name>
</gene>
<evidence type="ECO:0000313" key="2">
    <source>
        <dbReference type="Proteomes" id="UP000472320"/>
    </source>
</evidence>
<keyword evidence="2" id="KW-1185">Reference proteome</keyword>
<dbReference type="AlphaFoldDB" id="A0A6L6QD77"/>
<dbReference type="OrthoDB" id="9938535at2"/>
<proteinExistence type="predicted"/>
<dbReference type="RefSeq" id="WP_155452995.1">
    <property type="nucleotide sequence ID" value="NZ_WNKX01000003.1"/>
</dbReference>
<evidence type="ECO:0008006" key="3">
    <source>
        <dbReference type="Google" id="ProtNLM"/>
    </source>
</evidence>
<comment type="caution">
    <text evidence="1">The sequence shown here is derived from an EMBL/GenBank/DDBJ whole genome shotgun (WGS) entry which is preliminary data.</text>
</comment>
<organism evidence="1 2">
    <name type="scientific">Massilia eburnea</name>
    <dbReference type="NCBI Taxonomy" id="1776165"/>
    <lineage>
        <taxon>Bacteria</taxon>
        <taxon>Pseudomonadati</taxon>
        <taxon>Pseudomonadota</taxon>
        <taxon>Betaproteobacteria</taxon>
        <taxon>Burkholderiales</taxon>
        <taxon>Oxalobacteraceae</taxon>
        <taxon>Telluria group</taxon>
        <taxon>Massilia</taxon>
    </lineage>
</organism>
<accession>A0A6L6QD77</accession>
<sequence>MNADRPNHNMTHLADAAIDIAANQSRLAAVRFLFDRGCTPEMIAHILASCATGRCPATKHSPRLPQLRIDEGAQASCVDA</sequence>
<dbReference type="Proteomes" id="UP000472320">
    <property type="component" value="Unassembled WGS sequence"/>
</dbReference>
<dbReference type="EMBL" id="WNKX01000003">
    <property type="protein sequence ID" value="MTW10051.1"/>
    <property type="molecule type" value="Genomic_DNA"/>
</dbReference>
<protein>
    <recommendedName>
        <fullName evidence="3">Ankyrin repeat domain-containing protein</fullName>
    </recommendedName>
</protein>
<name>A0A6L6QD77_9BURK</name>